<feature type="active site" description="Charge relay system" evidence="5 6">
    <location>
        <position position="132"/>
    </location>
</feature>
<dbReference type="InterPro" id="IPR023827">
    <property type="entry name" value="Peptidase_S8_Asp-AS"/>
</dbReference>
<feature type="active site" description="Charge relay system" evidence="5 6">
    <location>
        <position position="176"/>
    </location>
</feature>
<dbReference type="InterPro" id="IPR023828">
    <property type="entry name" value="Peptidase_S8_Ser-AS"/>
</dbReference>
<dbReference type="InterPro" id="IPR034193">
    <property type="entry name" value="PCSK9_ProteinaseK-like"/>
</dbReference>
<evidence type="ECO:0000256" key="2">
    <source>
        <dbReference type="ARBA" id="ARBA00022670"/>
    </source>
</evidence>
<comment type="similarity">
    <text evidence="1 6 7">Belongs to the peptidase S8 family.</text>
</comment>
<dbReference type="InterPro" id="IPR050131">
    <property type="entry name" value="Peptidase_S8_subtilisin-like"/>
</dbReference>
<dbReference type="InterPro" id="IPR000209">
    <property type="entry name" value="Peptidase_S8/S53_dom"/>
</dbReference>
<dbReference type="Proteomes" id="UP000799438">
    <property type="component" value="Unassembled WGS sequence"/>
</dbReference>
<reference evidence="9" key="1">
    <citation type="journal article" date="2020" name="Stud. Mycol.">
        <title>101 Dothideomycetes genomes: a test case for predicting lifestyles and emergence of pathogens.</title>
        <authorList>
            <person name="Haridas S."/>
            <person name="Albert R."/>
            <person name="Binder M."/>
            <person name="Bloem J."/>
            <person name="Labutti K."/>
            <person name="Salamov A."/>
            <person name="Andreopoulos B."/>
            <person name="Baker S."/>
            <person name="Barry K."/>
            <person name="Bills G."/>
            <person name="Bluhm B."/>
            <person name="Cannon C."/>
            <person name="Castanera R."/>
            <person name="Culley D."/>
            <person name="Daum C."/>
            <person name="Ezra D."/>
            <person name="Gonzalez J."/>
            <person name="Henrissat B."/>
            <person name="Kuo A."/>
            <person name="Liang C."/>
            <person name="Lipzen A."/>
            <person name="Lutzoni F."/>
            <person name="Magnuson J."/>
            <person name="Mondo S."/>
            <person name="Nolan M."/>
            <person name="Ohm R."/>
            <person name="Pangilinan J."/>
            <person name="Park H.-J."/>
            <person name="Ramirez L."/>
            <person name="Alfaro M."/>
            <person name="Sun H."/>
            <person name="Tritt A."/>
            <person name="Yoshinaga Y."/>
            <person name="Zwiers L.-H."/>
            <person name="Turgeon B."/>
            <person name="Goodwin S."/>
            <person name="Spatafora J."/>
            <person name="Crous P."/>
            <person name="Grigoriev I."/>
        </authorList>
    </citation>
    <scope>NUCLEOTIDE SEQUENCE</scope>
    <source>
        <strain evidence="9">CBS 121167</strain>
    </source>
</reference>
<dbReference type="PANTHER" id="PTHR43806">
    <property type="entry name" value="PEPTIDASE S8"/>
    <property type="match status" value="1"/>
</dbReference>
<dbReference type="PRINTS" id="PR00723">
    <property type="entry name" value="SUBTILISIN"/>
</dbReference>
<evidence type="ECO:0000256" key="3">
    <source>
        <dbReference type="ARBA" id="ARBA00022801"/>
    </source>
</evidence>
<dbReference type="GeneID" id="54293387"/>
<keyword evidence="10" id="KW-1185">Reference proteome</keyword>
<feature type="active site" description="Charge relay system" evidence="5 6">
    <location>
        <position position="345"/>
    </location>
</feature>
<dbReference type="CDD" id="cd04077">
    <property type="entry name" value="Peptidases_S8_PCSK9_ProteinaseK_like"/>
    <property type="match status" value="1"/>
</dbReference>
<dbReference type="PROSITE" id="PS51892">
    <property type="entry name" value="SUBTILASE"/>
    <property type="match status" value="1"/>
</dbReference>
<dbReference type="EMBL" id="ML995475">
    <property type="protein sequence ID" value="KAF2146581.1"/>
    <property type="molecule type" value="Genomic_DNA"/>
</dbReference>
<name>A0A6A6BV77_9PEZI</name>
<dbReference type="GO" id="GO:0004252">
    <property type="term" value="F:serine-type endopeptidase activity"/>
    <property type="evidence" value="ECO:0007669"/>
    <property type="project" value="UniProtKB-UniRule"/>
</dbReference>
<keyword evidence="3 6" id="KW-0378">Hydrolase</keyword>
<proteinExistence type="inferred from homology"/>
<dbReference type="GO" id="GO:0006508">
    <property type="term" value="P:proteolysis"/>
    <property type="evidence" value="ECO:0007669"/>
    <property type="project" value="UniProtKB-KW"/>
</dbReference>
<evidence type="ECO:0000256" key="4">
    <source>
        <dbReference type="ARBA" id="ARBA00022825"/>
    </source>
</evidence>
<dbReference type="Gene3D" id="3.40.50.200">
    <property type="entry name" value="Peptidase S8/S53 domain"/>
    <property type="match status" value="1"/>
</dbReference>
<evidence type="ECO:0000259" key="8">
    <source>
        <dbReference type="Pfam" id="PF00082"/>
    </source>
</evidence>
<evidence type="ECO:0000256" key="1">
    <source>
        <dbReference type="ARBA" id="ARBA00011073"/>
    </source>
</evidence>
<dbReference type="OrthoDB" id="206201at2759"/>
<dbReference type="PROSITE" id="PS00138">
    <property type="entry name" value="SUBTILASE_SER"/>
    <property type="match status" value="1"/>
</dbReference>
<feature type="non-terminal residue" evidence="9">
    <location>
        <position position="1"/>
    </location>
</feature>
<dbReference type="AlphaFoldDB" id="A0A6A6BV77"/>
<dbReference type="Pfam" id="PF00082">
    <property type="entry name" value="Peptidase_S8"/>
    <property type="match status" value="1"/>
</dbReference>
<keyword evidence="4 6" id="KW-0720">Serine protease</keyword>
<keyword evidence="2 6" id="KW-0645">Protease</keyword>
<feature type="non-terminal residue" evidence="9">
    <location>
        <position position="381"/>
    </location>
</feature>
<dbReference type="RefSeq" id="XP_033402290.1">
    <property type="nucleotide sequence ID" value="XM_033535891.1"/>
</dbReference>
<evidence type="ECO:0000313" key="10">
    <source>
        <dbReference type="Proteomes" id="UP000799438"/>
    </source>
</evidence>
<dbReference type="InterPro" id="IPR022398">
    <property type="entry name" value="Peptidase_S8_His-AS"/>
</dbReference>
<evidence type="ECO:0000313" key="9">
    <source>
        <dbReference type="EMBL" id="KAF2146581.1"/>
    </source>
</evidence>
<dbReference type="InterPro" id="IPR015500">
    <property type="entry name" value="Peptidase_S8_subtilisin-rel"/>
</dbReference>
<evidence type="ECO:0000256" key="5">
    <source>
        <dbReference type="PIRSR" id="PIRSR615500-1"/>
    </source>
</evidence>
<gene>
    <name evidence="9" type="ORF">K452DRAFT_193631</name>
</gene>
<sequence>STHESGGELHVVLFNRSHPEPPEVEHILNRLDLTTEHTDVVYTFNNSQFRGFAAYMKEHCIKALNDMVEIGTVEQSFRMKALDVTTRPSSPWGLQRISSTSQVSGDTKDALNFTYSYEGNELGKGVDIYVVDTGVYVDHMVFGGRAVHGWTGFPEQNRSNTGWEYPLGDHTDGNGHGTHVAGTAGGSNVGIASGANIIAVRVLDESGGGNSENTYAGIDWVINRHDKRKTEPDFVGSVLSMSFGMSIINKTITDHIIYATEAGIHASVASGNEGGNSCDYTPSNAGGAGSNVVSVGSIGISDEISSFSNTGKCTDIFAPGEDVLSSWIDLKNGTTNKLQYKSGTSMACPHVTGIMAYLAAKNSTLAHDPAAMKTYLTTTAI</sequence>
<dbReference type="SUPFAM" id="SSF52743">
    <property type="entry name" value="Subtilisin-like"/>
    <property type="match status" value="1"/>
</dbReference>
<evidence type="ECO:0000256" key="7">
    <source>
        <dbReference type="RuleBase" id="RU003355"/>
    </source>
</evidence>
<dbReference type="PROSITE" id="PS00137">
    <property type="entry name" value="SUBTILASE_HIS"/>
    <property type="match status" value="1"/>
</dbReference>
<organism evidence="9 10">
    <name type="scientific">Aplosporella prunicola CBS 121167</name>
    <dbReference type="NCBI Taxonomy" id="1176127"/>
    <lineage>
        <taxon>Eukaryota</taxon>
        <taxon>Fungi</taxon>
        <taxon>Dikarya</taxon>
        <taxon>Ascomycota</taxon>
        <taxon>Pezizomycotina</taxon>
        <taxon>Dothideomycetes</taxon>
        <taxon>Dothideomycetes incertae sedis</taxon>
        <taxon>Botryosphaeriales</taxon>
        <taxon>Aplosporellaceae</taxon>
        <taxon>Aplosporella</taxon>
    </lineage>
</organism>
<accession>A0A6A6BV77</accession>
<evidence type="ECO:0000256" key="6">
    <source>
        <dbReference type="PROSITE-ProRule" id="PRU01240"/>
    </source>
</evidence>
<protein>
    <recommendedName>
        <fullName evidence="8">Peptidase S8/S53 domain-containing protein</fullName>
    </recommendedName>
</protein>
<dbReference type="PROSITE" id="PS00136">
    <property type="entry name" value="SUBTILASE_ASP"/>
    <property type="match status" value="1"/>
</dbReference>
<feature type="domain" description="Peptidase S8/S53" evidence="8">
    <location>
        <begin position="123"/>
        <end position="380"/>
    </location>
</feature>
<dbReference type="PANTHER" id="PTHR43806:SF11">
    <property type="entry name" value="CEREVISIN-RELATED"/>
    <property type="match status" value="1"/>
</dbReference>
<dbReference type="InterPro" id="IPR036852">
    <property type="entry name" value="Peptidase_S8/S53_dom_sf"/>
</dbReference>